<organism evidence="11 12">
    <name type="scientific">Cyprinus carpio carpio</name>
    <dbReference type="NCBI Taxonomy" id="630221"/>
    <lineage>
        <taxon>Eukaryota</taxon>
        <taxon>Metazoa</taxon>
        <taxon>Chordata</taxon>
        <taxon>Craniata</taxon>
        <taxon>Vertebrata</taxon>
        <taxon>Euteleostomi</taxon>
        <taxon>Actinopterygii</taxon>
        <taxon>Neopterygii</taxon>
        <taxon>Teleostei</taxon>
        <taxon>Ostariophysi</taxon>
        <taxon>Cypriniformes</taxon>
        <taxon>Cyprinidae</taxon>
        <taxon>Cyprininae</taxon>
        <taxon>Cyprinus</taxon>
    </lineage>
</organism>
<keyword evidence="8 9" id="KW-0472">Membrane</keyword>
<dbReference type="PANTHER" id="PTHR11629:SF71">
    <property type="entry name" value="V-TYPE PROTON ATPASE SUBUNIT A"/>
    <property type="match status" value="1"/>
</dbReference>
<evidence type="ECO:0000256" key="4">
    <source>
        <dbReference type="ARBA" id="ARBA00022692"/>
    </source>
</evidence>
<dbReference type="GO" id="GO:0000220">
    <property type="term" value="C:vacuolar proton-transporting V-type ATPase, V0 domain"/>
    <property type="evidence" value="ECO:0007669"/>
    <property type="project" value="InterPro"/>
</dbReference>
<dbReference type="AlphaFoldDB" id="A0A9J8AUG0"/>
<evidence type="ECO:0000313" key="11">
    <source>
        <dbReference type="Ensembl" id="ENSCCRP00000148083.1"/>
    </source>
</evidence>
<keyword evidence="7 9" id="KW-0406">Ion transport</keyword>
<evidence type="ECO:0000256" key="5">
    <source>
        <dbReference type="ARBA" id="ARBA00022781"/>
    </source>
</evidence>
<evidence type="ECO:0000256" key="2">
    <source>
        <dbReference type="ARBA" id="ARBA00009904"/>
    </source>
</evidence>
<feature type="transmembrane region" description="Helical" evidence="9">
    <location>
        <begin position="546"/>
        <end position="564"/>
    </location>
</feature>
<reference evidence="11" key="1">
    <citation type="submission" date="2025-08" db="UniProtKB">
        <authorList>
            <consortium name="Ensembl"/>
        </authorList>
    </citation>
    <scope>IDENTIFICATION</scope>
</reference>
<dbReference type="Ensembl" id="ENSCCRT00000186426.1">
    <property type="protein sequence ID" value="ENSCCRP00000148083.1"/>
    <property type="gene ID" value="ENSCCRG00000051133.2"/>
</dbReference>
<protein>
    <recommendedName>
        <fullName evidence="9">V-type proton ATPase subunit a</fullName>
    </recommendedName>
</protein>
<dbReference type="Pfam" id="PF01496">
    <property type="entry name" value="V_ATPase_I"/>
    <property type="match status" value="1"/>
</dbReference>
<dbReference type="GeneTree" id="ENSGT00950000182881"/>
<reference evidence="11" key="2">
    <citation type="submission" date="2025-09" db="UniProtKB">
        <authorList>
            <consortium name="Ensembl"/>
        </authorList>
    </citation>
    <scope>IDENTIFICATION</scope>
</reference>
<name>A0A9J8AUG0_CYPCA</name>
<sequence>MGFRSEEMCLAQLFLQSGSAYDCISELGEMGLVEFRDLNPSVSSFQRRFVSEIKRCEEMERILGYLLREIRKANLAVPEAELPPVAPAPKNVLEIMEQLQRLEVELSEVARNKEKLQRNQLELTEYTHMLRITHTFMHSRSRHEALGPQYEEFPSLETESVTGCTSMQRLGAKLGFISGLIQRVKVEAFERMLWRVCKGYTILSYAEVDENLADLDTGEISKSVVFLISFWGDQIGQKVQKICDCYHCHLYPHPETDEERADVMDSLRTRIQDLQNVLHRTEDYLKQVLHKASESAHSWVLQVKKMKAIYHILNLCSFDVTNKCLIAEVWCPVSDLANLRRALEEGSRKGDATVPSFVNRIPSSDTPPTLLRSNKFTSGFQSIVEAYGVGDYREASPAPYTIITFPFLFAVMFGDLGHGSVITLFALWMVLTEKDHKRRRPGNEIWMTFFDGRYIILMMGLFSIYTGLIYNDCFSKSLNIFGSAWSVKAMFTQQEWTNETLQTNGLLTLDPNVSGVFSGPYPLGIDPIWNMAVNRLTFLNSYKMKMSVIIGVIHMTFGVVLSVFNHLHFRQKFKIYLLFLPELLFLLCLFGYLVFMIFYKWLAFSVRDSQLAPSILIHFINMFLMQESTTAPLYPGQMALQVFLVVVALLSVPVLLFGKPLYLYWLHRGGKSLGVHRVCLCSCGYERVRRVSEEDLSASVVHDEEEGLSDSGGPREFDFGDIFLHQAIHTIEYCLGCISNTASYLRLWALSLAHAQLSEVLWAMVMRLGLRMSSRLGVLFLVPVFSVFALLTISILLVMEGLSAFLHALRLHWVEFQNKFYSGTGVKFAPFDFSLLPSVFEQDGLL</sequence>
<feature type="transmembrane region" description="Helical" evidence="9">
    <location>
        <begin position="776"/>
        <end position="799"/>
    </location>
</feature>
<comment type="similarity">
    <text evidence="2 9">Belongs to the V-ATPase 116 kDa subunit family.</text>
</comment>
<dbReference type="GO" id="GO:0005886">
    <property type="term" value="C:plasma membrane"/>
    <property type="evidence" value="ECO:0007669"/>
    <property type="project" value="TreeGrafter"/>
</dbReference>
<comment type="function">
    <text evidence="9">Essential component of the vacuolar proton pump (V-ATPase), a multimeric enzyme that catalyzes the translocation of protons across the membranes. Required for assembly and activity of the V-ATPase.</text>
</comment>
<comment type="subcellular location">
    <subcellularLocation>
        <location evidence="1">Membrane</location>
        <topology evidence="1">Multi-pass membrane protein</topology>
    </subcellularLocation>
</comment>
<evidence type="ECO:0000256" key="3">
    <source>
        <dbReference type="ARBA" id="ARBA00022448"/>
    </source>
</evidence>
<dbReference type="InterPro" id="IPR026028">
    <property type="entry name" value="V-type_ATPase_116kDa_su_euka"/>
</dbReference>
<dbReference type="PANTHER" id="PTHR11629">
    <property type="entry name" value="VACUOLAR PROTON ATPASES"/>
    <property type="match status" value="1"/>
</dbReference>
<keyword evidence="10" id="KW-0175">Coiled coil</keyword>
<evidence type="ECO:0000256" key="1">
    <source>
        <dbReference type="ARBA" id="ARBA00004141"/>
    </source>
</evidence>
<dbReference type="GO" id="GO:0051117">
    <property type="term" value="F:ATPase binding"/>
    <property type="evidence" value="ECO:0007669"/>
    <property type="project" value="TreeGrafter"/>
</dbReference>
<evidence type="ECO:0000313" key="12">
    <source>
        <dbReference type="Proteomes" id="UP001108240"/>
    </source>
</evidence>
<evidence type="ECO:0000256" key="8">
    <source>
        <dbReference type="ARBA" id="ARBA00023136"/>
    </source>
</evidence>
<keyword evidence="3 9" id="KW-0813">Transport</keyword>
<dbReference type="InterPro" id="IPR002490">
    <property type="entry name" value="V-ATPase_116kDa_su"/>
</dbReference>
<keyword evidence="6 9" id="KW-1133">Transmembrane helix</keyword>
<evidence type="ECO:0000256" key="7">
    <source>
        <dbReference type="ARBA" id="ARBA00023065"/>
    </source>
</evidence>
<keyword evidence="4 9" id="KW-0812">Transmembrane</keyword>
<proteinExistence type="inferred from homology"/>
<evidence type="ECO:0000256" key="9">
    <source>
        <dbReference type="RuleBase" id="RU361189"/>
    </source>
</evidence>
<feature type="transmembrane region" description="Helical" evidence="9">
    <location>
        <begin position="452"/>
        <end position="470"/>
    </location>
</feature>
<feature type="transmembrane region" description="Helical" evidence="9">
    <location>
        <begin position="407"/>
        <end position="431"/>
    </location>
</feature>
<feature type="transmembrane region" description="Helical" evidence="9">
    <location>
        <begin position="638"/>
        <end position="658"/>
    </location>
</feature>
<evidence type="ECO:0000256" key="10">
    <source>
        <dbReference type="SAM" id="Coils"/>
    </source>
</evidence>
<dbReference type="GO" id="GO:0007035">
    <property type="term" value="P:vacuolar acidification"/>
    <property type="evidence" value="ECO:0007669"/>
    <property type="project" value="TreeGrafter"/>
</dbReference>
<dbReference type="GO" id="GO:0046961">
    <property type="term" value="F:proton-transporting ATPase activity, rotational mechanism"/>
    <property type="evidence" value="ECO:0007669"/>
    <property type="project" value="InterPro"/>
</dbReference>
<evidence type="ECO:0000256" key="6">
    <source>
        <dbReference type="ARBA" id="ARBA00022989"/>
    </source>
</evidence>
<keyword evidence="5 9" id="KW-0375">Hydrogen ion transport</keyword>
<dbReference type="PIRSF" id="PIRSF001293">
    <property type="entry name" value="ATP6V0A1"/>
    <property type="match status" value="1"/>
</dbReference>
<dbReference type="Proteomes" id="UP001108240">
    <property type="component" value="Unplaced"/>
</dbReference>
<feature type="coiled-coil region" evidence="10">
    <location>
        <begin position="92"/>
        <end position="119"/>
    </location>
</feature>
<feature type="transmembrane region" description="Helical" evidence="9">
    <location>
        <begin position="576"/>
        <end position="599"/>
    </location>
</feature>
<accession>A0A9J8AUG0</accession>
<keyword evidence="12" id="KW-1185">Reference proteome</keyword>